<dbReference type="InterPro" id="IPR006311">
    <property type="entry name" value="TAT_signal"/>
</dbReference>
<dbReference type="GO" id="GO:0001530">
    <property type="term" value="F:lipopolysaccharide binding"/>
    <property type="evidence" value="ECO:0007669"/>
    <property type="project" value="InterPro"/>
</dbReference>
<accession>A0A418WSY8</accession>
<dbReference type="GO" id="GO:0030288">
    <property type="term" value="C:outer membrane-bounded periplasmic space"/>
    <property type="evidence" value="ECO:0007669"/>
    <property type="project" value="TreeGrafter"/>
</dbReference>
<dbReference type="EMBL" id="QYUK01000008">
    <property type="protein sequence ID" value="RJF94368.1"/>
    <property type="molecule type" value="Genomic_DNA"/>
</dbReference>
<dbReference type="Gene3D" id="2.60.450.10">
    <property type="entry name" value="Lipopolysaccharide (LPS) transport protein A like domain"/>
    <property type="match status" value="1"/>
</dbReference>
<organism evidence="6 7">
    <name type="scientific">Oleomonas cavernae</name>
    <dbReference type="NCBI Taxonomy" id="2320859"/>
    <lineage>
        <taxon>Bacteria</taxon>
        <taxon>Pseudomonadati</taxon>
        <taxon>Pseudomonadota</taxon>
        <taxon>Alphaproteobacteria</taxon>
        <taxon>Acetobacterales</taxon>
        <taxon>Acetobacteraceae</taxon>
        <taxon>Oleomonas</taxon>
    </lineage>
</organism>
<dbReference type="InterPro" id="IPR014340">
    <property type="entry name" value="LptA"/>
</dbReference>
<dbReference type="AlphaFoldDB" id="A0A418WSY8"/>
<dbReference type="PANTHER" id="PTHR36504">
    <property type="entry name" value="LIPOPOLYSACCHARIDE EXPORT SYSTEM PROTEIN LPTA"/>
    <property type="match status" value="1"/>
</dbReference>
<evidence type="ECO:0000256" key="2">
    <source>
        <dbReference type="ARBA" id="ARBA00022729"/>
    </source>
</evidence>
<gene>
    <name evidence="6" type="primary">lptA</name>
    <name evidence="6" type="ORF">D3874_00485</name>
</gene>
<dbReference type="NCBIfam" id="TIGR03002">
    <property type="entry name" value="outer_YhbN_LptA"/>
    <property type="match status" value="1"/>
</dbReference>
<dbReference type="PROSITE" id="PS51318">
    <property type="entry name" value="TAT"/>
    <property type="match status" value="1"/>
</dbReference>
<dbReference type="Pfam" id="PF03968">
    <property type="entry name" value="LptD_N"/>
    <property type="match status" value="1"/>
</dbReference>
<name>A0A418WSY8_9PROT</name>
<dbReference type="OrthoDB" id="8450043at2"/>
<evidence type="ECO:0000313" key="7">
    <source>
        <dbReference type="Proteomes" id="UP000284605"/>
    </source>
</evidence>
<dbReference type="GO" id="GO:0017089">
    <property type="term" value="F:glycolipid transfer activity"/>
    <property type="evidence" value="ECO:0007669"/>
    <property type="project" value="TreeGrafter"/>
</dbReference>
<evidence type="ECO:0000256" key="1">
    <source>
        <dbReference type="ARBA" id="ARBA00022448"/>
    </source>
</evidence>
<evidence type="ECO:0000259" key="5">
    <source>
        <dbReference type="Pfam" id="PF03968"/>
    </source>
</evidence>
<evidence type="ECO:0000313" key="6">
    <source>
        <dbReference type="EMBL" id="RJF94368.1"/>
    </source>
</evidence>
<keyword evidence="3" id="KW-0574">Periplasm</keyword>
<keyword evidence="2 4" id="KW-0732">Signal</keyword>
<dbReference type="InterPro" id="IPR005653">
    <property type="entry name" value="OstA-like_N"/>
</dbReference>
<feature type="chain" id="PRO_5019147292" evidence="4">
    <location>
        <begin position="32"/>
        <end position="196"/>
    </location>
</feature>
<feature type="domain" description="Organic solvent tolerance-like N-terminal" evidence="5">
    <location>
        <begin position="54"/>
        <end position="167"/>
    </location>
</feature>
<dbReference type="Proteomes" id="UP000284605">
    <property type="component" value="Unassembled WGS sequence"/>
</dbReference>
<keyword evidence="7" id="KW-1185">Reference proteome</keyword>
<dbReference type="RefSeq" id="WP_119775294.1">
    <property type="nucleotide sequence ID" value="NZ_QYUK01000008.1"/>
</dbReference>
<dbReference type="InterPro" id="IPR052037">
    <property type="entry name" value="LPS_export_LptA"/>
</dbReference>
<protein>
    <submittedName>
        <fullName evidence="6">Lipopolysaccharide transport periplasmic protein LptA</fullName>
    </submittedName>
</protein>
<reference evidence="6 7" key="1">
    <citation type="submission" date="2018-09" db="EMBL/GenBank/DDBJ databases">
        <authorList>
            <person name="Zhu H."/>
        </authorList>
    </citation>
    <scope>NUCLEOTIDE SEQUENCE [LARGE SCALE GENOMIC DNA]</scope>
    <source>
        <strain evidence="6 7">K1W22B-8</strain>
    </source>
</reference>
<dbReference type="GO" id="GO:0015920">
    <property type="term" value="P:lipopolysaccharide transport"/>
    <property type="evidence" value="ECO:0007669"/>
    <property type="project" value="InterPro"/>
</dbReference>
<dbReference type="GO" id="GO:0009279">
    <property type="term" value="C:cell outer membrane"/>
    <property type="evidence" value="ECO:0007669"/>
    <property type="project" value="TreeGrafter"/>
</dbReference>
<evidence type="ECO:0000256" key="3">
    <source>
        <dbReference type="ARBA" id="ARBA00022764"/>
    </source>
</evidence>
<evidence type="ECO:0000256" key="4">
    <source>
        <dbReference type="SAM" id="SignalP"/>
    </source>
</evidence>
<dbReference type="PANTHER" id="PTHR36504:SF1">
    <property type="entry name" value="LIPOPOLYSACCHARIDE EXPORT SYSTEM PROTEIN LPTA"/>
    <property type="match status" value="1"/>
</dbReference>
<comment type="caution">
    <text evidence="6">The sequence shown here is derived from an EMBL/GenBank/DDBJ whole genome shotgun (WGS) entry which is preliminary data.</text>
</comment>
<keyword evidence="1" id="KW-0813">Transport</keyword>
<proteinExistence type="predicted"/>
<feature type="signal peptide" evidence="4">
    <location>
        <begin position="1"/>
        <end position="31"/>
    </location>
</feature>
<sequence>MTTAMRPGRVSVLGFAAALALGLAAAGTAWAQGNGGGPTGGPPRLSFDSKAPIEISADALEVQDQTSQAVFTGNVNVKQADMLLRADRLEVFYAGGSVTDVTGGPSGIKKIEAKGNVFVTSKEDSAQGDSAVYEPEKGIVTMRGNVILTRGENVLKGTELVVNLNTGRSVMTAGGDGGRVKGLIVPEQRPAAPPAQ</sequence>